<dbReference type="GO" id="GO:0016853">
    <property type="term" value="F:isomerase activity"/>
    <property type="evidence" value="ECO:0007669"/>
    <property type="project" value="UniProtKB-KW"/>
</dbReference>
<accession>A0ABQ3CUL9</accession>
<keyword evidence="3 5" id="KW-0129">CBS domain</keyword>
<dbReference type="NCBIfam" id="TIGR00393">
    <property type="entry name" value="kpsF"/>
    <property type="match status" value="1"/>
</dbReference>
<feature type="domain" description="CBS" evidence="6">
    <location>
        <begin position="279"/>
        <end position="330"/>
    </location>
</feature>
<dbReference type="PROSITE" id="PS51464">
    <property type="entry name" value="SIS"/>
    <property type="match status" value="1"/>
</dbReference>
<feature type="domain" description="SIS" evidence="7">
    <location>
        <begin position="38"/>
        <end position="181"/>
    </location>
</feature>
<dbReference type="SUPFAM" id="SSF53697">
    <property type="entry name" value="SIS domain"/>
    <property type="match status" value="1"/>
</dbReference>
<name>A0ABQ3CUL9_9RHOB</name>
<organism evidence="8 9">
    <name type="scientific">Paramylibacter ulvae</name>
    <dbReference type="NCBI Taxonomy" id="1651968"/>
    <lineage>
        <taxon>Bacteria</taxon>
        <taxon>Pseudomonadati</taxon>
        <taxon>Pseudomonadota</taxon>
        <taxon>Alphaproteobacteria</taxon>
        <taxon>Rhodobacterales</taxon>
        <taxon>Paracoccaceae</taxon>
        <taxon>Paramylibacter</taxon>
    </lineage>
</organism>
<dbReference type="PANTHER" id="PTHR42745:SF1">
    <property type="entry name" value="ARABINOSE 5-PHOSPHATE ISOMERASE KDSD"/>
    <property type="match status" value="1"/>
</dbReference>
<dbReference type="CDD" id="cd04604">
    <property type="entry name" value="CBS_pair_SIS_assoc"/>
    <property type="match status" value="1"/>
</dbReference>
<evidence type="ECO:0000313" key="9">
    <source>
        <dbReference type="Proteomes" id="UP000634455"/>
    </source>
</evidence>
<dbReference type="InterPro" id="IPR000644">
    <property type="entry name" value="CBS_dom"/>
</dbReference>
<dbReference type="RefSeq" id="WP_189639143.1">
    <property type="nucleotide sequence ID" value="NZ_BMZF01000001.1"/>
</dbReference>
<evidence type="ECO:0000256" key="3">
    <source>
        <dbReference type="ARBA" id="ARBA00023122"/>
    </source>
</evidence>
<comment type="similarity">
    <text evidence="1 4">Belongs to the SIS family. GutQ/KpsF subfamily.</text>
</comment>
<dbReference type="InterPro" id="IPR050986">
    <property type="entry name" value="GutQ/KpsF_isomerases"/>
</dbReference>
<evidence type="ECO:0000256" key="4">
    <source>
        <dbReference type="PIRNR" id="PIRNR004692"/>
    </source>
</evidence>
<evidence type="ECO:0000259" key="7">
    <source>
        <dbReference type="PROSITE" id="PS51464"/>
    </source>
</evidence>
<evidence type="ECO:0000256" key="5">
    <source>
        <dbReference type="PROSITE-ProRule" id="PRU00703"/>
    </source>
</evidence>
<dbReference type="InterPro" id="IPR046348">
    <property type="entry name" value="SIS_dom_sf"/>
</dbReference>
<keyword evidence="8" id="KW-0413">Isomerase</keyword>
<reference evidence="9" key="1">
    <citation type="journal article" date="2019" name="Int. J. Syst. Evol. Microbiol.">
        <title>The Global Catalogue of Microorganisms (GCM) 10K type strain sequencing project: providing services to taxonomists for standard genome sequencing and annotation.</title>
        <authorList>
            <consortium name="The Broad Institute Genomics Platform"/>
            <consortium name="The Broad Institute Genome Sequencing Center for Infectious Disease"/>
            <person name="Wu L."/>
            <person name="Ma J."/>
        </authorList>
    </citation>
    <scope>NUCLEOTIDE SEQUENCE [LARGE SCALE GENOMIC DNA]</scope>
    <source>
        <strain evidence="9">KCTC 32465</strain>
    </source>
</reference>
<dbReference type="Proteomes" id="UP000634455">
    <property type="component" value="Unassembled WGS sequence"/>
</dbReference>
<proteinExistence type="inferred from homology"/>
<dbReference type="PROSITE" id="PS51371">
    <property type="entry name" value="CBS"/>
    <property type="match status" value="2"/>
</dbReference>
<dbReference type="PANTHER" id="PTHR42745">
    <property type="match status" value="1"/>
</dbReference>
<evidence type="ECO:0000256" key="2">
    <source>
        <dbReference type="ARBA" id="ARBA00022737"/>
    </source>
</evidence>
<dbReference type="Gene3D" id="3.40.50.10490">
    <property type="entry name" value="Glucose-6-phosphate isomerase like protein, domain 1"/>
    <property type="match status" value="1"/>
</dbReference>
<gene>
    <name evidence="8" type="primary">kpsF</name>
    <name evidence="8" type="ORF">GCM10008927_06810</name>
</gene>
<dbReference type="InterPro" id="IPR046342">
    <property type="entry name" value="CBS_dom_sf"/>
</dbReference>
<protein>
    <submittedName>
        <fullName evidence="8">Sugar isomerase</fullName>
    </submittedName>
</protein>
<dbReference type="InterPro" id="IPR004800">
    <property type="entry name" value="KdsD/KpsF-type"/>
</dbReference>
<comment type="caution">
    <text evidence="8">The sequence shown here is derived from an EMBL/GenBank/DDBJ whole genome shotgun (WGS) entry which is preliminary data.</text>
</comment>
<dbReference type="Pfam" id="PF00571">
    <property type="entry name" value="CBS"/>
    <property type="match status" value="2"/>
</dbReference>
<feature type="domain" description="CBS" evidence="6">
    <location>
        <begin position="206"/>
        <end position="265"/>
    </location>
</feature>
<dbReference type="InterPro" id="IPR035474">
    <property type="entry name" value="SIS_Kpsf"/>
</dbReference>
<keyword evidence="9" id="KW-1185">Reference proteome</keyword>
<dbReference type="Pfam" id="PF01380">
    <property type="entry name" value="SIS"/>
    <property type="match status" value="1"/>
</dbReference>
<sequence>MSDTINHIRNAITNNISGLEQFQSALDDATLAKSIAGALDLIYNMKGRLIVAGMGKSGQIARKLASTFASTGTPAYFVHPAEASHGDLGMIHADDVLLLLSWSGETQELSDILEYSKRYNVPMIALTATKNSTLADKSDIAIVLPKVTESCPHNLAPTTSALVQLAVGDAMAVTLLRMKGFSTAAFREFHPGGKLGAVLTPVGEIMHTRDTLPLCAQSAPIIDVLGKSSEKSFGVVGLTDDAGALVGIITDGDIRRYITTKSDGSMKQAMWETQAHEIMTRGSICFTSDQLSAHALYVLQENKISTAFVLDGGKPVGLITMLQLLSAGVA</sequence>
<evidence type="ECO:0000313" key="8">
    <source>
        <dbReference type="EMBL" id="GHA44594.1"/>
    </source>
</evidence>
<dbReference type="Gene3D" id="3.10.580.10">
    <property type="entry name" value="CBS-domain"/>
    <property type="match status" value="1"/>
</dbReference>
<dbReference type="CDD" id="cd05014">
    <property type="entry name" value="SIS_Kpsf"/>
    <property type="match status" value="1"/>
</dbReference>
<keyword evidence="2" id="KW-0677">Repeat</keyword>
<evidence type="ECO:0000256" key="1">
    <source>
        <dbReference type="ARBA" id="ARBA00008165"/>
    </source>
</evidence>
<dbReference type="PIRSF" id="PIRSF004692">
    <property type="entry name" value="KdsD_KpsF"/>
    <property type="match status" value="1"/>
</dbReference>
<dbReference type="InterPro" id="IPR001347">
    <property type="entry name" value="SIS_dom"/>
</dbReference>
<evidence type="ECO:0000259" key="6">
    <source>
        <dbReference type="PROSITE" id="PS51371"/>
    </source>
</evidence>
<dbReference type="EMBL" id="BMZF01000001">
    <property type="protein sequence ID" value="GHA44594.1"/>
    <property type="molecule type" value="Genomic_DNA"/>
</dbReference>